<dbReference type="Proteomes" id="UP001525961">
    <property type="component" value="Unassembled WGS sequence"/>
</dbReference>
<dbReference type="RefSeq" id="WP_261235793.1">
    <property type="nucleotide sequence ID" value="NZ_JAMXFA010000016.1"/>
</dbReference>
<accession>A0ABT2N7Z7</accession>
<sequence length="55" mass="6764">MEHCLVLCPARYKSFSEKPLPDNFYQVAVWNRHYLEVLKLEIDWMQQRLVLEINR</sequence>
<proteinExistence type="predicted"/>
<evidence type="ECO:0000313" key="1">
    <source>
        <dbReference type="EMBL" id="MCT7978814.1"/>
    </source>
</evidence>
<dbReference type="EMBL" id="JAMXFA010000016">
    <property type="protein sequence ID" value="MCT7978814.1"/>
    <property type="molecule type" value="Genomic_DNA"/>
</dbReference>
<comment type="caution">
    <text evidence="1">The sequence shown here is derived from an EMBL/GenBank/DDBJ whole genome shotgun (WGS) entry which is preliminary data.</text>
</comment>
<organism evidence="1 2">
    <name type="scientific">Laspinema olomoucense D3b</name>
    <dbReference type="NCBI Taxonomy" id="2953688"/>
    <lineage>
        <taxon>Bacteria</taxon>
        <taxon>Bacillati</taxon>
        <taxon>Cyanobacteriota</taxon>
        <taxon>Cyanophyceae</taxon>
        <taxon>Oscillatoriophycideae</taxon>
        <taxon>Oscillatoriales</taxon>
        <taxon>Laspinemataceae</taxon>
        <taxon>Laspinema</taxon>
        <taxon>Laspinema olomoucense</taxon>
    </lineage>
</organism>
<reference evidence="1 2" key="1">
    <citation type="journal article" date="2022" name="Front. Microbiol.">
        <title>High genomic differentiation and limited gene flow indicate recent cryptic speciation within the genus Laspinema (cyanobacteria).</title>
        <authorList>
            <person name="Stanojkovic A."/>
            <person name="Skoupy S."/>
            <person name="Skaloud P."/>
            <person name="Dvorak P."/>
        </authorList>
    </citation>
    <scope>NUCLEOTIDE SEQUENCE [LARGE SCALE GENOMIC DNA]</scope>
    <source>
        <strain evidence="1 2">D3b</strain>
    </source>
</reference>
<keyword evidence="2" id="KW-1185">Reference proteome</keyword>
<gene>
    <name evidence="1" type="ORF">NG792_13950</name>
</gene>
<protein>
    <submittedName>
        <fullName evidence="1">Uncharacterized protein</fullName>
    </submittedName>
</protein>
<name>A0ABT2N7Z7_9CYAN</name>
<evidence type="ECO:0000313" key="2">
    <source>
        <dbReference type="Proteomes" id="UP001525961"/>
    </source>
</evidence>